<evidence type="ECO:0000313" key="1">
    <source>
        <dbReference type="EMBL" id="MEE2050652.1"/>
    </source>
</evidence>
<dbReference type="EMBL" id="JAUUCC010000017">
    <property type="protein sequence ID" value="MEE2050652.1"/>
    <property type="molecule type" value="Genomic_DNA"/>
</dbReference>
<name>A0ABU7KPN7_9ACTN</name>
<evidence type="ECO:0008006" key="3">
    <source>
        <dbReference type="Google" id="ProtNLM"/>
    </source>
</evidence>
<gene>
    <name evidence="1" type="ORF">Q8A49_09090</name>
</gene>
<protein>
    <recommendedName>
        <fullName evidence="3">XRE family transcriptional regulator</fullName>
    </recommendedName>
</protein>
<dbReference type="Proteomes" id="UP001348641">
    <property type="component" value="Unassembled WGS sequence"/>
</dbReference>
<dbReference type="RefSeq" id="WP_330157849.1">
    <property type="nucleotide sequence ID" value="NZ_BAAAJA010000005.1"/>
</dbReference>
<accession>A0ABU7KPN7</accession>
<comment type="caution">
    <text evidence="1">The sequence shown here is derived from an EMBL/GenBank/DDBJ whole genome shotgun (WGS) entry which is preliminary data.</text>
</comment>
<evidence type="ECO:0000313" key="2">
    <source>
        <dbReference type="Proteomes" id="UP001348641"/>
    </source>
</evidence>
<reference evidence="1 2" key="1">
    <citation type="submission" date="2023-07" db="EMBL/GenBank/DDBJ databases">
        <authorList>
            <person name="Girao M."/>
            <person name="Carvalho M.F."/>
        </authorList>
    </citation>
    <scope>NUCLEOTIDE SEQUENCE [LARGE SCALE GENOMIC DNA]</scope>
    <source>
        <strain evidence="1 2">66/93</strain>
    </source>
</reference>
<proteinExistence type="predicted"/>
<organism evidence="1 2">
    <name type="scientific">Nocardiopsis tropica</name>
    <dbReference type="NCBI Taxonomy" id="109330"/>
    <lineage>
        <taxon>Bacteria</taxon>
        <taxon>Bacillati</taxon>
        <taxon>Actinomycetota</taxon>
        <taxon>Actinomycetes</taxon>
        <taxon>Streptosporangiales</taxon>
        <taxon>Nocardiopsidaceae</taxon>
        <taxon>Nocardiopsis</taxon>
    </lineage>
</organism>
<sequence>MAHPNQALRAARSALPSGANTQQAVADAVCDIIQERSGRRPPVDADYVGKLERGLIHWPNKEYRSAFRLLFGADADAELGFYSTRAEAALVHDVLGQGESRDLVDDATIARELVRFTGLAVFGSLPAQVPDILSGMHVRGGTPERIGLDDVRYIERTTDLFESWDFAFGGGLSRNAVIGQLEWTHAVHNNASTTPAVRAALQSAISRLAEVAGWMSFDAGDSPTARRCWLLGLHMASEVRDWPNRTNILMDMAREAVYRHRPEDAVSLMGMARTWDTEVTATIRTAMHVVTARAHGAMGLEDECLRQIGQARECFADRNPTEDPPWIAYYDEAQLAGDCGHALFPLAARGVRVGETIDLLRHATRTHGPAAARSSALSRSKLARLHLLYTDPVEAAAEAAPVLRAASGIRSARLVDDLRSLHRDASDRATNPAAASLRRDVRAVLRAVA</sequence>